<dbReference type="OrthoDB" id="9770043at2"/>
<dbReference type="InterPro" id="IPR011042">
    <property type="entry name" value="6-blade_b-propeller_TolB-like"/>
</dbReference>
<protein>
    <recommendedName>
        <fullName evidence="1">DUF7133 domain-containing protein</fullName>
    </recommendedName>
</protein>
<dbReference type="KEGG" id="pmes:FX988_02067"/>
<accession>A0A857JLF8</accession>
<gene>
    <name evidence="2" type="ORF">FX988_02067</name>
</gene>
<dbReference type="Proteomes" id="UP000464524">
    <property type="component" value="Chromosome"/>
</dbReference>
<dbReference type="Gene3D" id="2.120.10.30">
    <property type="entry name" value="TolB, C-terminal domain"/>
    <property type="match status" value="1"/>
</dbReference>
<dbReference type="EMBL" id="CP047656">
    <property type="protein sequence ID" value="QHJ11831.1"/>
    <property type="molecule type" value="Genomic_DNA"/>
</dbReference>
<name>A0A857JLF8_9ALTE</name>
<dbReference type="InterPro" id="IPR011041">
    <property type="entry name" value="Quinoprot_gluc/sorb_DH_b-prop"/>
</dbReference>
<dbReference type="RefSeq" id="WP_160179620.1">
    <property type="nucleotide sequence ID" value="NZ_CP047656.1"/>
</dbReference>
<dbReference type="PANTHER" id="PTHR19328">
    <property type="entry name" value="HEDGEHOG-INTERACTING PROTEIN"/>
    <property type="match status" value="1"/>
</dbReference>
<evidence type="ECO:0000313" key="2">
    <source>
        <dbReference type="EMBL" id="QHJ11831.1"/>
    </source>
</evidence>
<feature type="domain" description="DUF7133" evidence="1">
    <location>
        <begin position="23"/>
        <end position="364"/>
    </location>
</feature>
<organism evidence="2 3">
    <name type="scientific">Paraglaciecola mesophila</name>
    <dbReference type="NCBI Taxonomy" id="197222"/>
    <lineage>
        <taxon>Bacteria</taxon>
        <taxon>Pseudomonadati</taxon>
        <taxon>Pseudomonadota</taxon>
        <taxon>Gammaproteobacteria</taxon>
        <taxon>Alteromonadales</taxon>
        <taxon>Alteromonadaceae</taxon>
        <taxon>Paraglaciecola</taxon>
    </lineage>
</organism>
<evidence type="ECO:0000313" key="3">
    <source>
        <dbReference type="Proteomes" id="UP000464524"/>
    </source>
</evidence>
<dbReference type="InterPro" id="IPR055557">
    <property type="entry name" value="DUF7133"/>
</dbReference>
<reference evidence="2 3" key="1">
    <citation type="submission" date="2019-12" db="EMBL/GenBank/DDBJ databases">
        <title>Genome sequencing and assembly of endphytes of Porphyra tenera.</title>
        <authorList>
            <person name="Park J.M."/>
            <person name="Shin R."/>
            <person name="Jo S.H."/>
        </authorList>
    </citation>
    <scope>NUCLEOTIDE SEQUENCE [LARGE SCALE GENOMIC DNA]</scope>
    <source>
        <strain evidence="2 3">GPM4</strain>
    </source>
</reference>
<dbReference type="PANTHER" id="PTHR19328:SF40">
    <property type="entry name" value="BLL0591 PROTEIN"/>
    <property type="match status" value="1"/>
</dbReference>
<dbReference type="SUPFAM" id="SSF50952">
    <property type="entry name" value="Soluble quinoprotein glucose dehydrogenase"/>
    <property type="match status" value="1"/>
</dbReference>
<dbReference type="AlphaFoldDB" id="A0A857JLF8"/>
<evidence type="ECO:0000259" key="1">
    <source>
        <dbReference type="Pfam" id="PF23500"/>
    </source>
</evidence>
<dbReference type="Pfam" id="PF23500">
    <property type="entry name" value="DUF7133"/>
    <property type="match status" value="1"/>
</dbReference>
<sequence length="371" mass="41565">MILRRLILLSFVSFTGLAESLPLEKLTLPKGYNIEVYASDVKNARQMALSENGILFVGSRGGGVLTAVVDQDQDGKVDEVLQIAKDLTMPSGITIKDGDLYVAEVSRILKYADIEKNFRDLPAPEVVIDGLPDKKHHGWKYIDFGPDDWLYIPVGAPCNICETNKGESFDNPEFASILKYNLQTKERKWVAKGVRNSVGFDWHPQTQQMWFSDNGRDMMGDDIPPCEINRVDEVGAHYGYPYYHGGTIADPEFGTGKNAEDYVAPALNLGAHVAPLGIHFYHGDMFPAETQNTLFVAEHGSWNRTEKSGYKVMQAVLKNNEIVEYRPFIEGWLQADETSWGRPVAMLTMPDGSLLVSDDFANVIYRVTYQK</sequence>
<proteinExistence type="predicted"/>
<keyword evidence="3" id="KW-1185">Reference proteome</keyword>